<dbReference type="InterPro" id="IPR052701">
    <property type="entry name" value="GAG_Ulvan_Degrading_Sulfatases"/>
</dbReference>
<feature type="signal peptide" evidence="3">
    <location>
        <begin position="1"/>
        <end position="24"/>
    </location>
</feature>
<comment type="similarity">
    <text evidence="1">Belongs to the sulfatase family.</text>
</comment>
<dbReference type="PROSITE" id="PS00149">
    <property type="entry name" value="SULFATASE_2"/>
    <property type="match status" value="1"/>
</dbReference>
<dbReference type="Gene3D" id="3.40.720.10">
    <property type="entry name" value="Alkaline Phosphatase, subunit A"/>
    <property type="match status" value="1"/>
</dbReference>
<feature type="chain" id="PRO_5011749994" evidence="3">
    <location>
        <begin position="25"/>
        <end position="511"/>
    </location>
</feature>
<evidence type="ECO:0000313" key="5">
    <source>
        <dbReference type="EMBL" id="SFC51594.1"/>
    </source>
</evidence>
<dbReference type="InterPro" id="IPR017850">
    <property type="entry name" value="Alkaline_phosphatase_core_sf"/>
</dbReference>
<gene>
    <name evidence="5" type="ORF">SAMN05421747_11331</name>
</gene>
<dbReference type="STRING" id="623281.SAMN05421747_11331"/>
<dbReference type="RefSeq" id="WP_090974133.1">
    <property type="nucleotide sequence ID" value="NZ_FOLL01000013.1"/>
</dbReference>
<feature type="domain" description="Sulfatase N-terminal" evidence="4">
    <location>
        <begin position="32"/>
        <end position="403"/>
    </location>
</feature>
<dbReference type="Pfam" id="PF00884">
    <property type="entry name" value="Sulfatase"/>
    <property type="match status" value="1"/>
</dbReference>
<proteinExistence type="inferred from homology"/>
<keyword evidence="3" id="KW-0732">Signal</keyword>
<dbReference type="InterPro" id="IPR024607">
    <property type="entry name" value="Sulfatase_CS"/>
</dbReference>
<dbReference type="EMBL" id="FOLL01000013">
    <property type="protein sequence ID" value="SFC51594.1"/>
    <property type="molecule type" value="Genomic_DNA"/>
</dbReference>
<dbReference type="CDD" id="cd16143">
    <property type="entry name" value="ARS_like"/>
    <property type="match status" value="1"/>
</dbReference>
<dbReference type="PROSITE" id="PS00523">
    <property type="entry name" value="SULFATASE_1"/>
    <property type="match status" value="1"/>
</dbReference>
<dbReference type="GO" id="GO:0016787">
    <property type="term" value="F:hydrolase activity"/>
    <property type="evidence" value="ECO:0007669"/>
    <property type="project" value="UniProtKB-KW"/>
</dbReference>
<dbReference type="Gene3D" id="3.30.1120.10">
    <property type="match status" value="1"/>
</dbReference>
<accession>A0A1I1JSP3</accession>
<dbReference type="PANTHER" id="PTHR43751">
    <property type="entry name" value="SULFATASE"/>
    <property type="match status" value="1"/>
</dbReference>
<dbReference type="OrthoDB" id="9764377at2"/>
<sequence length="511" mass="56249">MWKKKKDRLLGVVLLLTTTGYPLAQERPVGKPNVILIYTDDVGFGDISANGAKAIKTPNIDRIAEEGLLFTNAYATSATCTPSRYSMLTGEYAWRKTNTGIAPGNSPLLIPTGSSTLPGIFQQAGYQTGVVGKWHLGLGPIEGMDWNGDIKPGPLEVGFNYSFIIPATGDRVPCVYVENHNIVNLDTADPLYVSYTEQIGNEPNGRDHPELLKMRPSHGHDQSIVNGISRIGYMSGGHSARWIDEEMADVLTHKAVDFIKLNHENPFFLYFATHDIHVPRAPHPRFSGKSNMGPRGDVILQLDGCVGEILNVLEEYGIAQNTIVLFTSDNGPVLDDGYHDQAKEKVGGHLPSGDLRGGKYSAFEGGTRVPMLIKWPQVIKPGQVSSALISQLDFKASFAQLLKVDLSALDLADSRDYMKTLLGKKRKGRQYVIQQSLNNTLSLVSRRWKYISPSEGAKIQKNTGIELGNAPEHQLFDLKRDPGEKNNVAKKKEKIVRKMVAYLDDIVSDAL</sequence>
<protein>
    <submittedName>
        <fullName evidence="5">Arylsulfatase A</fullName>
    </submittedName>
</protein>
<dbReference type="AlphaFoldDB" id="A0A1I1JSP3"/>
<evidence type="ECO:0000256" key="2">
    <source>
        <dbReference type="ARBA" id="ARBA00022801"/>
    </source>
</evidence>
<keyword evidence="2" id="KW-0378">Hydrolase</keyword>
<evidence type="ECO:0000256" key="1">
    <source>
        <dbReference type="ARBA" id="ARBA00008779"/>
    </source>
</evidence>
<evidence type="ECO:0000259" key="4">
    <source>
        <dbReference type="Pfam" id="PF00884"/>
    </source>
</evidence>
<dbReference type="PANTHER" id="PTHR43751:SF6">
    <property type="entry name" value="N-ACETYLGALACTOSAMINE-6-O-SULFATASE"/>
    <property type="match status" value="1"/>
</dbReference>
<organism evidence="5 6">
    <name type="scientific">Parapedobacter composti</name>
    <dbReference type="NCBI Taxonomy" id="623281"/>
    <lineage>
        <taxon>Bacteria</taxon>
        <taxon>Pseudomonadati</taxon>
        <taxon>Bacteroidota</taxon>
        <taxon>Sphingobacteriia</taxon>
        <taxon>Sphingobacteriales</taxon>
        <taxon>Sphingobacteriaceae</taxon>
        <taxon>Parapedobacter</taxon>
    </lineage>
</organism>
<dbReference type="SUPFAM" id="SSF53649">
    <property type="entry name" value="Alkaline phosphatase-like"/>
    <property type="match status" value="1"/>
</dbReference>
<reference evidence="5 6" key="1">
    <citation type="submission" date="2016-10" db="EMBL/GenBank/DDBJ databases">
        <authorList>
            <person name="de Groot N.N."/>
        </authorList>
    </citation>
    <scope>NUCLEOTIDE SEQUENCE [LARGE SCALE GENOMIC DNA]</scope>
    <source>
        <strain evidence="5 6">DSM 22900</strain>
    </source>
</reference>
<evidence type="ECO:0000313" key="6">
    <source>
        <dbReference type="Proteomes" id="UP000199577"/>
    </source>
</evidence>
<keyword evidence="6" id="KW-1185">Reference proteome</keyword>
<dbReference type="Proteomes" id="UP000199577">
    <property type="component" value="Unassembled WGS sequence"/>
</dbReference>
<evidence type="ECO:0000256" key="3">
    <source>
        <dbReference type="SAM" id="SignalP"/>
    </source>
</evidence>
<dbReference type="InterPro" id="IPR000917">
    <property type="entry name" value="Sulfatase_N"/>
</dbReference>
<name>A0A1I1JSP3_9SPHI</name>